<protein>
    <submittedName>
        <fullName evidence="2">Sugar phosphate isomerase/epimerase</fullName>
    </submittedName>
</protein>
<evidence type="ECO:0000259" key="1">
    <source>
        <dbReference type="Pfam" id="PF01261"/>
    </source>
</evidence>
<dbReference type="Gene3D" id="3.20.20.150">
    <property type="entry name" value="Divalent-metal-dependent TIM barrel enzymes"/>
    <property type="match status" value="1"/>
</dbReference>
<reference evidence="2" key="1">
    <citation type="journal article" date="2020" name="mSystems">
        <title>Genome- and Community-Level Interaction Insights into Carbon Utilization and Element Cycling Functions of Hydrothermarchaeota in Hydrothermal Sediment.</title>
        <authorList>
            <person name="Zhou Z."/>
            <person name="Liu Y."/>
            <person name="Xu W."/>
            <person name="Pan J."/>
            <person name="Luo Z.H."/>
            <person name="Li M."/>
        </authorList>
    </citation>
    <scope>NUCLEOTIDE SEQUENCE [LARGE SCALE GENOMIC DNA]</scope>
    <source>
        <strain evidence="2">SpSt-70</strain>
    </source>
</reference>
<dbReference type="GO" id="GO:0003906">
    <property type="term" value="F:DNA-(apurinic or apyrimidinic site) endonuclease activity"/>
    <property type="evidence" value="ECO:0007669"/>
    <property type="project" value="TreeGrafter"/>
</dbReference>
<dbReference type="GO" id="GO:0008270">
    <property type="term" value="F:zinc ion binding"/>
    <property type="evidence" value="ECO:0007669"/>
    <property type="project" value="InterPro"/>
</dbReference>
<dbReference type="InterPro" id="IPR013022">
    <property type="entry name" value="Xyl_isomerase-like_TIM-brl"/>
</dbReference>
<sequence length="264" mass="30216">MKIGFSFLSLKTFSVNRAISITKKLGGNTLELFGDLILFYNGRFCEKLESIKDFAIKNNVFLTMHLPYIDINLASFNDEIWRESVESILKAIEYGGKAGVKRAVLHAGSVPLKHFVLTFLAQRRLKKSLNIILEKAEEYHMEICIENTYFDDNDVFSSVDHFYKFVRGFGGKLKVCFDFGHANIYQKGIDYSLNLLKPFITHIHIHDNHGEKDEHLSIGKGNISFGKYMDFLRTFDGTIILEINSLKDSKEDLKKSIEIIKGEA</sequence>
<dbReference type="InterPro" id="IPR036237">
    <property type="entry name" value="Xyl_isomerase-like_sf"/>
</dbReference>
<dbReference type="SUPFAM" id="SSF51658">
    <property type="entry name" value="Xylose isomerase-like"/>
    <property type="match status" value="1"/>
</dbReference>
<dbReference type="AlphaFoldDB" id="A0A7C3KP03"/>
<dbReference type="Pfam" id="PF01261">
    <property type="entry name" value="AP_endonuc_2"/>
    <property type="match status" value="1"/>
</dbReference>
<dbReference type="PANTHER" id="PTHR21445">
    <property type="entry name" value="ENDONUCLEASE IV ENDODEOXYRIBONUCLEASE IV"/>
    <property type="match status" value="1"/>
</dbReference>
<feature type="domain" description="Xylose isomerase-like TIM barrel" evidence="1">
    <location>
        <begin position="22"/>
        <end position="261"/>
    </location>
</feature>
<dbReference type="GO" id="GO:0008081">
    <property type="term" value="F:phosphoric diester hydrolase activity"/>
    <property type="evidence" value="ECO:0007669"/>
    <property type="project" value="TreeGrafter"/>
</dbReference>
<dbReference type="GO" id="GO:0003677">
    <property type="term" value="F:DNA binding"/>
    <property type="evidence" value="ECO:0007669"/>
    <property type="project" value="InterPro"/>
</dbReference>
<name>A0A7C3KP03_DICTH</name>
<accession>A0A7C3KP03</accession>
<dbReference type="SMART" id="SM00518">
    <property type="entry name" value="AP2Ec"/>
    <property type="match status" value="1"/>
</dbReference>
<proteinExistence type="predicted"/>
<dbReference type="EMBL" id="DTDV01000023">
    <property type="protein sequence ID" value="HGK24637.1"/>
    <property type="molecule type" value="Genomic_DNA"/>
</dbReference>
<evidence type="ECO:0000313" key="2">
    <source>
        <dbReference type="EMBL" id="HGK24637.1"/>
    </source>
</evidence>
<keyword evidence="2" id="KW-0413">Isomerase</keyword>
<gene>
    <name evidence="2" type="ORF">ENU78_09480</name>
</gene>
<dbReference type="PANTHER" id="PTHR21445:SF0">
    <property type="entry name" value="APURINIC-APYRIMIDINIC ENDONUCLEASE"/>
    <property type="match status" value="1"/>
</dbReference>
<dbReference type="GO" id="GO:0016853">
    <property type="term" value="F:isomerase activity"/>
    <property type="evidence" value="ECO:0007669"/>
    <property type="project" value="UniProtKB-KW"/>
</dbReference>
<dbReference type="InterPro" id="IPR001719">
    <property type="entry name" value="AP_endonuc_2"/>
</dbReference>
<organism evidence="2">
    <name type="scientific">Dictyoglomus thermophilum</name>
    <dbReference type="NCBI Taxonomy" id="14"/>
    <lineage>
        <taxon>Bacteria</taxon>
        <taxon>Pseudomonadati</taxon>
        <taxon>Dictyoglomota</taxon>
        <taxon>Dictyoglomia</taxon>
        <taxon>Dictyoglomales</taxon>
        <taxon>Dictyoglomaceae</taxon>
        <taxon>Dictyoglomus</taxon>
    </lineage>
</organism>
<dbReference type="RefSeq" id="WP_149122367.1">
    <property type="nucleotide sequence ID" value="NZ_VTFL01000001.1"/>
</dbReference>
<comment type="caution">
    <text evidence="2">The sequence shown here is derived from an EMBL/GenBank/DDBJ whole genome shotgun (WGS) entry which is preliminary data.</text>
</comment>
<dbReference type="GO" id="GO:0006284">
    <property type="term" value="P:base-excision repair"/>
    <property type="evidence" value="ECO:0007669"/>
    <property type="project" value="TreeGrafter"/>
</dbReference>